<sequence length="244" mass="27465">MAAPFTGACHNHTERRTVCRTGAREEKGMKQVLVDRELLESLAELGEDAINRMGSYLAEKHGEQRYVDAARAILAQPAEAEGVEVVAWQQRYICPDEGPSCWQSADERTVEILRRRDDYELRQLVPLAALSAVTAERDRLRDANASRSDKLNEAQSIIEELRAEVEALRSYALIGTDAYRATVYVLRRAACDEVFGVAKLQRIFLLDWQSAERLLKEMVRRGDVEQCAGHGWKFPDAAMAAKEA</sequence>
<keyword evidence="3" id="KW-1185">Reference proteome</keyword>
<evidence type="ECO:0000256" key="1">
    <source>
        <dbReference type="SAM" id="Coils"/>
    </source>
</evidence>
<proteinExistence type="predicted"/>
<reference evidence="2" key="1">
    <citation type="submission" date="2022-03" db="EMBL/GenBank/DDBJ databases">
        <title>Pseudomonas marianensis sp. nov., a marine bacterium isolated from deep-sea sediments of the Mariana Trench.</title>
        <authorList>
            <person name="Wei Y."/>
        </authorList>
    </citation>
    <scope>NUCLEOTIDE SEQUENCE</scope>
    <source>
        <strain evidence="2">PS1</strain>
    </source>
</reference>
<evidence type="ECO:0000313" key="3">
    <source>
        <dbReference type="Proteomes" id="UP001139682"/>
    </source>
</evidence>
<protein>
    <submittedName>
        <fullName evidence="2">Uncharacterized protein</fullName>
    </submittedName>
</protein>
<keyword evidence="1" id="KW-0175">Coiled coil</keyword>
<dbReference type="EMBL" id="JALGRD010000002">
    <property type="protein sequence ID" value="MCJ0972731.1"/>
    <property type="molecule type" value="Genomic_DNA"/>
</dbReference>
<name>A0A9X1W0C9_9GAMM</name>
<feature type="coiled-coil region" evidence="1">
    <location>
        <begin position="144"/>
        <end position="171"/>
    </location>
</feature>
<dbReference type="RefSeq" id="WP_243604914.1">
    <property type="nucleotide sequence ID" value="NZ_JALGRD010000002.1"/>
</dbReference>
<gene>
    <name evidence="2" type="ORF">MST27_05035</name>
</gene>
<evidence type="ECO:0000313" key="2">
    <source>
        <dbReference type="EMBL" id="MCJ0972731.1"/>
    </source>
</evidence>
<accession>A0A9X1W0C9</accession>
<organism evidence="2 3">
    <name type="scientific">Stutzerimonas marianensis</name>
    <dbReference type="NCBI Taxonomy" id="2929513"/>
    <lineage>
        <taxon>Bacteria</taxon>
        <taxon>Pseudomonadati</taxon>
        <taxon>Pseudomonadota</taxon>
        <taxon>Gammaproteobacteria</taxon>
        <taxon>Pseudomonadales</taxon>
        <taxon>Pseudomonadaceae</taxon>
        <taxon>Stutzerimonas</taxon>
    </lineage>
</organism>
<dbReference type="Proteomes" id="UP001139682">
    <property type="component" value="Unassembled WGS sequence"/>
</dbReference>
<dbReference type="AlphaFoldDB" id="A0A9X1W0C9"/>
<comment type="caution">
    <text evidence="2">The sequence shown here is derived from an EMBL/GenBank/DDBJ whole genome shotgun (WGS) entry which is preliminary data.</text>
</comment>